<accession>A0A927C6E1</accession>
<protein>
    <recommendedName>
        <fullName evidence="1">DUF7662 domain-containing protein</fullName>
    </recommendedName>
</protein>
<dbReference type="Proteomes" id="UP000639396">
    <property type="component" value="Unassembled WGS sequence"/>
</dbReference>
<evidence type="ECO:0000313" key="2">
    <source>
        <dbReference type="EMBL" id="MBD2860396.1"/>
    </source>
</evidence>
<dbReference type="Pfam" id="PF24698">
    <property type="entry name" value="DUF7662"/>
    <property type="match status" value="1"/>
</dbReference>
<reference evidence="2" key="1">
    <citation type="submission" date="2020-09" db="EMBL/GenBank/DDBJ databases">
        <title>A novel bacterium of genus Paenibacillus, isolated from South China Sea.</title>
        <authorList>
            <person name="Huang H."/>
            <person name="Mo K."/>
            <person name="Hu Y."/>
        </authorList>
    </citation>
    <scope>NUCLEOTIDE SEQUENCE</scope>
    <source>
        <strain evidence="2">IB182363</strain>
    </source>
</reference>
<dbReference type="RefSeq" id="WP_190923535.1">
    <property type="nucleotide sequence ID" value="NZ_JACXJA010000001.1"/>
</dbReference>
<gene>
    <name evidence="2" type="ORF">IDH45_00150</name>
</gene>
<dbReference type="InterPro" id="IPR056079">
    <property type="entry name" value="DUF7662"/>
</dbReference>
<comment type="caution">
    <text evidence="2">The sequence shown here is derived from an EMBL/GenBank/DDBJ whole genome shotgun (WGS) entry which is preliminary data.</text>
</comment>
<sequence>MRPYKRLENYLHVQTTASVKLTFDQMEGILGVPLPPEAVCQPEWWSNTVIDGSSPAMGWLPAFRRVSRVVPGEGVTFVRCRLSDPDFSMLRL</sequence>
<evidence type="ECO:0000313" key="3">
    <source>
        <dbReference type="Proteomes" id="UP000639396"/>
    </source>
</evidence>
<name>A0A927C6E1_9BACL</name>
<proteinExistence type="predicted"/>
<dbReference type="AlphaFoldDB" id="A0A927C6E1"/>
<evidence type="ECO:0000259" key="1">
    <source>
        <dbReference type="Pfam" id="PF24698"/>
    </source>
</evidence>
<feature type="domain" description="DUF7662" evidence="1">
    <location>
        <begin position="4"/>
        <end position="79"/>
    </location>
</feature>
<dbReference type="EMBL" id="JACXJA010000001">
    <property type="protein sequence ID" value="MBD2860396.1"/>
    <property type="molecule type" value="Genomic_DNA"/>
</dbReference>
<organism evidence="2 3">
    <name type="scientific">Paenibacillus oceani</name>
    <dbReference type="NCBI Taxonomy" id="2772510"/>
    <lineage>
        <taxon>Bacteria</taxon>
        <taxon>Bacillati</taxon>
        <taxon>Bacillota</taxon>
        <taxon>Bacilli</taxon>
        <taxon>Bacillales</taxon>
        <taxon>Paenibacillaceae</taxon>
        <taxon>Paenibacillus</taxon>
    </lineage>
</organism>
<keyword evidence="3" id="KW-1185">Reference proteome</keyword>